<comment type="caution">
    <text evidence="2">The sequence shown here is derived from an EMBL/GenBank/DDBJ whole genome shotgun (WGS) entry which is preliminary data.</text>
</comment>
<dbReference type="RefSeq" id="WP_214361387.1">
    <property type="nucleotide sequence ID" value="NZ_JAEKFT010000010.1"/>
</dbReference>
<evidence type="ECO:0000256" key="1">
    <source>
        <dbReference type="ARBA" id="ARBA00006987"/>
    </source>
</evidence>
<name>A0A944H8Q5_DENI1</name>
<dbReference type="AlphaFoldDB" id="A0A944H8Q5"/>
<accession>A0A944H8Q5</accession>
<dbReference type="Pfam" id="PF03401">
    <property type="entry name" value="TctC"/>
    <property type="match status" value="1"/>
</dbReference>
<dbReference type="Gene3D" id="3.40.190.150">
    <property type="entry name" value="Bordetella uptake gene, domain 1"/>
    <property type="match status" value="1"/>
</dbReference>
<dbReference type="SUPFAM" id="SSF53850">
    <property type="entry name" value="Periplasmic binding protein-like II"/>
    <property type="match status" value="1"/>
</dbReference>
<dbReference type="PANTHER" id="PTHR42928">
    <property type="entry name" value="TRICARBOXYLATE-BINDING PROTEIN"/>
    <property type="match status" value="1"/>
</dbReference>
<dbReference type="Proteomes" id="UP000694660">
    <property type="component" value="Unassembled WGS sequence"/>
</dbReference>
<reference evidence="3" key="1">
    <citation type="journal article" date="2022" name="ISME J.">
        <title>Genetic and phylogenetic analysis of dissimilatory iodate-reducing bacteria identifies potential niches across the world's oceans.</title>
        <authorList>
            <person name="Reyes-Umana V."/>
            <person name="Henning Z."/>
            <person name="Lee K."/>
            <person name="Barnum T.P."/>
            <person name="Coates J.D."/>
        </authorList>
    </citation>
    <scope>NUCLEOTIDE SEQUENCE [LARGE SCALE GENOMIC DNA]</scope>
    <source>
        <strain evidence="3">IR12</strain>
    </source>
</reference>
<keyword evidence="3" id="KW-1185">Reference proteome</keyword>
<proteinExistence type="inferred from homology"/>
<dbReference type="InterPro" id="IPR042100">
    <property type="entry name" value="Bug_dom1"/>
</dbReference>
<dbReference type="PIRSF" id="PIRSF017082">
    <property type="entry name" value="YflP"/>
    <property type="match status" value="1"/>
</dbReference>
<evidence type="ECO:0000313" key="2">
    <source>
        <dbReference type="EMBL" id="MBT0961630.1"/>
    </source>
</evidence>
<organism evidence="2 3">
    <name type="scientific">Denitromonas iodatirespirans</name>
    <dbReference type="NCBI Taxonomy" id="2795389"/>
    <lineage>
        <taxon>Bacteria</taxon>
        <taxon>Pseudomonadati</taxon>
        <taxon>Pseudomonadota</taxon>
        <taxon>Betaproteobacteria</taxon>
        <taxon>Rhodocyclales</taxon>
        <taxon>Zoogloeaceae</taxon>
        <taxon>Denitromonas</taxon>
    </lineage>
</organism>
<evidence type="ECO:0000313" key="3">
    <source>
        <dbReference type="Proteomes" id="UP000694660"/>
    </source>
</evidence>
<sequence>MQNKSEAAGKKIGRWDEINIANQETTMRSTLISTLMGSLRLAAVAVTTLGVMLPSAQAAFPDKPIRIVVPFSPGGGTDLVARTLGAEMSKELGQPVVIENKPGASTVIGTDTVAKADPDGYTLVVSTIAHAVNPSLMAKLPYNTDQDFAPVMLIARSPNVLVVRPDSPYKSVKDIVAAATAKPGALTFASQGNGTSAHLAGELFKHLAKIDMIHVPYKGAGPALTDLLGGQVDMMFGTAAAVGGFVESGKLRAIAVTTAERSPAHPELPTMAESGLAGYVADSWYGIYAPAGTPPEVIAKLNAAAKKAAQSEAFRNRVQPEGLMISASTPEAYDQYVRGEIDRWAKVIKAAHITTN</sequence>
<dbReference type="InterPro" id="IPR005064">
    <property type="entry name" value="BUG"/>
</dbReference>
<dbReference type="Gene3D" id="3.40.190.10">
    <property type="entry name" value="Periplasmic binding protein-like II"/>
    <property type="match status" value="1"/>
</dbReference>
<dbReference type="PANTHER" id="PTHR42928:SF5">
    <property type="entry name" value="BLR1237 PROTEIN"/>
    <property type="match status" value="1"/>
</dbReference>
<dbReference type="EMBL" id="JAEKFT010000010">
    <property type="protein sequence ID" value="MBT0961630.1"/>
    <property type="molecule type" value="Genomic_DNA"/>
</dbReference>
<comment type="similarity">
    <text evidence="1">Belongs to the UPF0065 (bug) family.</text>
</comment>
<dbReference type="CDD" id="cd13578">
    <property type="entry name" value="PBP2_Bug27"/>
    <property type="match status" value="1"/>
</dbReference>
<protein>
    <submittedName>
        <fullName evidence="2">Tripartite tricarboxylate transporter substrate binding protein</fullName>
    </submittedName>
</protein>
<gene>
    <name evidence="2" type="ORF">I8J34_10655</name>
</gene>